<accession>A0AB34IIP7</accession>
<gene>
    <name evidence="3" type="ORF">AB1Y20_012721</name>
</gene>
<feature type="compositionally biased region" description="Basic and acidic residues" evidence="1">
    <location>
        <begin position="495"/>
        <end position="504"/>
    </location>
</feature>
<name>A0AB34IIP7_PRYPA</name>
<reference evidence="3 4" key="1">
    <citation type="journal article" date="2024" name="Science">
        <title>Giant polyketide synthase enzymes in the biosynthesis of giant marine polyether toxins.</title>
        <authorList>
            <person name="Fallon T.R."/>
            <person name="Shende V.V."/>
            <person name="Wierzbicki I.H."/>
            <person name="Pendleton A.L."/>
            <person name="Watervoot N.F."/>
            <person name="Auber R.P."/>
            <person name="Gonzalez D.J."/>
            <person name="Wisecaver J.H."/>
            <person name="Moore B.S."/>
        </authorList>
    </citation>
    <scope>NUCLEOTIDE SEQUENCE [LARGE SCALE GENOMIC DNA]</scope>
    <source>
        <strain evidence="3 4">12B1</strain>
    </source>
</reference>
<organism evidence="3 4">
    <name type="scientific">Prymnesium parvum</name>
    <name type="common">Toxic golden alga</name>
    <dbReference type="NCBI Taxonomy" id="97485"/>
    <lineage>
        <taxon>Eukaryota</taxon>
        <taxon>Haptista</taxon>
        <taxon>Haptophyta</taxon>
        <taxon>Prymnesiophyceae</taxon>
        <taxon>Prymnesiales</taxon>
        <taxon>Prymnesiaceae</taxon>
        <taxon>Prymnesium</taxon>
    </lineage>
</organism>
<feature type="compositionally biased region" description="Basic and acidic residues" evidence="1">
    <location>
        <begin position="573"/>
        <end position="582"/>
    </location>
</feature>
<evidence type="ECO:0000313" key="3">
    <source>
        <dbReference type="EMBL" id="KAL1500044.1"/>
    </source>
</evidence>
<dbReference type="EMBL" id="JBGBPQ010000024">
    <property type="protein sequence ID" value="KAL1500044.1"/>
    <property type="molecule type" value="Genomic_DNA"/>
</dbReference>
<sequence length="824" mass="90012">MADVQFAIDRLKALQGQLRVLEQSEATTLLPDEEGTAELSEQLAKLAAISETISMELNKNRHAGSHGQIERPIVAADEEAQHAVGSRGRTAWQSKPHFEGDHLAVASTQRRDVRSCKGDSFSVHEAGQVDELSLTLSKLQAIDQSLSQLSANCPIQASSSDSLMKLNQLSSRLDQSLVVIEGSLIDQELQDRLRDLQALDASLDAANGTVVGREEDDELKRKLLALQHMDDRLSSSTHIIACATASTNDAEHTYDGDAELRRSLQLLTALDSQLEHLHTLPMEPAYPGEQHAERPPAPTPDRMHRLDELRMTHHVASGIENGDSARALHQRIDSWLAEDEANLPLLHQLFDSVFQLDDFSDRIKVLRAAEKEACARAGLQGPSAVSQFIRYANDESDDNSPEYDGSGIKPDYDYDVDVDEVELAEGELIASAEMDEKEGSAISELRKVLEQLGLPVEGPRKVLLERLTDHLLSSAGTAEWPELATESEVSVVEGAREQSARSTREGAALQVEVPPFADADEDEPVVDRTAELPPRPKTSRGGPGRDPFHYVSPSPTRDSTAQTLAVHTGDGTETSRRLEGKRTRLAFEPASAARTENRAEKNTSGSVSEAPIDPMHVNWLEASARMSGDVVKGPTEAGASGSETSSMTENSATRQIRNSSNTSSDWSCCSYDDVALGDDPELVARRRQYRARLTGIWNAPADTRVAADSTFRDTLEGDVHRDVGAITIDDLPSSELTLSGVLHLSADARQRWEVLRNEEQASLAGRTKFVLGTESELEGEHFDILDPQAYASLTTTGEQVSDAMLSESRSSWEEVMAKVEAVHD</sequence>
<evidence type="ECO:0000313" key="4">
    <source>
        <dbReference type="Proteomes" id="UP001515480"/>
    </source>
</evidence>
<evidence type="ECO:0000259" key="2">
    <source>
        <dbReference type="PROSITE" id="PS50800"/>
    </source>
</evidence>
<dbReference type="InterPro" id="IPR003034">
    <property type="entry name" value="SAP_dom"/>
</dbReference>
<dbReference type="Pfam" id="PF02037">
    <property type="entry name" value="SAP"/>
    <property type="match status" value="1"/>
</dbReference>
<dbReference type="PROSITE" id="PS50800">
    <property type="entry name" value="SAP"/>
    <property type="match status" value="1"/>
</dbReference>
<comment type="caution">
    <text evidence="3">The sequence shown here is derived from an EMBL/GenBank/DDBJ whole genome shotgun (WGS) entry which is preliminary data.</text>
</comment>
<feature type="compositionally biased region" description="Polar residues" evidence="1">
    <location>
        <begin position="553"/>
        <end position="565"/>
    </location>
</feature>
<feature type="domain" description="SAP" evidence="2">
    <location>
        <begin position="437"/>
        <end position="471"/>
    </location>
</feature>
<dbReference type="Proteomes" id="UP001515480">
    <property type="component" value="Unassembled WGS sequence"/>
</dbReference>
<evidence type="ECO:0000256" key="1">
    <source>
        <dbReference type="SAM" id="MobiDB-lite"/>
    </source>
</evidence>
<feature type="region of interest" description="Disordered" evidence="1">
    <location>
        <begin position="495"/>
        <end position="611"/>
    </location>
</feature>
<feature type="region of interest" description="Disordered" evidence="1">
    <location>
        <begin position="629"/>
        <end position="665"/>
    </location>
</feature>
<keyword evidence="4" id="KW-1185">Reference proteome</keyword>
<protein>
    <recommendedName>
        <fullName evidence="2">SAP domain-containing protein</fullName>
    </recommendedName>
</protein>
<proteinExistence type="predicted"/>
<dbReference type="AlphaFoldDB" id="A0AB34IIP7"/>
<feature type="compositionally biased region" description="Polar residues" evidence="1">
    <location>
        <begin position="641"/>
        <end position="657"/>
    </location>
</feature>